<feature type="signal peptide" evidence="1">
    <location>
        <begin position="1"/>
        <end position="21"/>
    </location>
</feature>
<gene>
    <name evidence="2" type="ORF">PRUPE_6G142500</name>
</gene>
<keyword evidence="1" id="KW-0732">Signal</keyword>
<reference evidence="2 3" key="1">
    <citation type="journal article" date="2013" name="Nat. Genet.">
        <title>The high-quality draft genome of peach (Prunus persica) identifies unique patterns of genetic diversity, domestication and genome evolution.</title>
        <authorList>
            <consortium name="International Peach Genome Initiative"/>
            <person name="Verde I."/>
            <person name="Abbott A.G."/>
            <person name="Scalabrin S."/>
            <person name="Jung S."/>
            <person name="Shu S."/>
            <person name="Marroni F."/>
            <person name="Zhebentyayeva T."/>
            <person name="Dettori M.T."/>
            <person name="Grimwood J."/>
            <person name="Cattonaro F."/>
            <person name="Zuccolo A."/>
            <person name="Rossini L."/>
            <person name="Jenkins J."/>
            <person name="Vendramin E."/>
            <person name="Meisel L.A."/>
            <person name="Decroocq V."/>
            <person name="Sosinski B."/>
            <person name="Prochnik S."/>
            <person name="Mitros T."/>
            <person name="Policriti A."/>
            <person name="Cipriani G."/>
            <person name="Dondini L."/>
            <person name="Ficklin S."/>
            <person name="Goodstein D.M."/>
            <person name="Xuan P."/>
            <person name="Del Fabbro C."/>
            <person name="Aramini V."/>
            <person name="Copetti D."/>
            <person name="Gonzalez S."/>
            <person name="Horner D.S."/>
            <person name="Falchi R."/>
            <person name="Lucas S."/>
            <person name="Mica E."/>
            <person name="Maldonado J."/>
            <person name="Lazzari B."/>
            <person name="Bielenberg D."/>
            <person name="Pirona R."/>
            <person name="Miculan M."/>
            <person name="Barakat A."/>
            <person name="Testolin R."/>
            <person name="Stella A."/>
            <person name="Tartarini S."/>
            <person name="Tonutti P."/>
            <person name="Arus P."/>
            <person name="Orellana A."/>
            <person name="Wells C."/>
            <person name="Main D."/>
            <person name="Vizzotto G."/>
            <person name="Silva H."/>
            <person name="Salamini F."/>
            <person name="Schmutz J."/>
            <person name="Morgante M."/>
            <person name="Rokhsar D.S."/>
        </authorList>
    </citation>
    <scope>NUCLEOTIDE SEQUENCE [LARGE SCALE GENOMIC DNA]</scope>
    <source>
        <strain evidence="3">cv. Nemared</strain>
    </source>
</reference>
<evidence type="ECO:0000256" key="1">
    <source>
        <dbReference type="SAM" id="SignalP"/>
    </source>
</evidence>
<dbReference type="Gramene" id="ONI01487">
    <property type="protein sequence ID" value="ONI01487"/>
    <property type="gene ID" value="PRUPE_6G142500"/>
</dbReference>
<proteinExistence type="predicted"/>
<name>A0A251NQ90_PRUPE</name>
<keyword evidence="3" id="KW-1185">Reference proteome</keyword>
<dbReference type="EMBL" id="CM007656">
    <property type="protein sequence ID" value="ONI01487.1"/>
    <property type="molecule type" value="Genomic_DNA"/>
</dbReference>
<accession>A0A251NQ90</accession>
<evidence type="ECO:0000313" key="2">
    <source>
        <dbReference type="EMBL" id="ONI01487.1"/>
    </source>
</evidence>
<organism evidence="2 3">
    <name type="scientific">Prunus persica</name>
    <name type="common">Peach</name>
    <name type="synonym">Amygdalus persica</name>
    <dbReference type="NCBI Taxonomy" id="3760"/>
    <lineage>
        <taxon>Eukaryota</taxon>
        <taxon>Viridiplantae</taxon>
        <taxon>Streptophyta</taxon>
        <taxon>Embryophyta</taxon>
        <taxon>Tracheophyta</taxon>
        <taxon>Spermatophyta</taxon>
        <taxon>Magnoliopsida</taxon>
        <taxon>eudicotyledons</taxon>
        <taxon>Gunneridae</taxon>
        <taxon>Pentapetalae</taxon>
        <taxon>rosids</taxon>
        <taxon>fabids</taxon>
        <taxon>Rosales</taxon>
        <taxon>Rosaceae</taxon>
        <taxon>Amygdaloideae</taxon>
        <taxon>Amygdaleae</taxon>
        <taxon>Prunus</taxon>
    </lineage>
</organism>
<dbReference type="AlphaFoldDB" id="A0A251NQ90"/>
<protein>
    <submittedName>
        <fullName evidence="2">Uncharacterized protein</fullName>
    </submittedName>
</protein>
<sequence length="81" mass="9290">MAHHHLLHSMHLSWLLQLLRQFNESWLLFEGPQSWSPWSLPSKLKADTQQQDLNAITGFQAFSMNLGSEVEDLASIAWTSV</sequence>
<evidence type="ECO:0000313" key="3">
    <source>
        <dbReference type="Proteomes" id="UP000006882"/>
    </source>
</evidence>
<dbReference type="Proteomes" id="UP000006882">
    <property type="component" value="Chromosome G6"/>
</dbReference>
<feature type="chain" id="PRO_5013213541" evidence="1">
    <location>
        <begin position="22"/>
        <end position="81"/>
    </location>
</feature>